<dbReference type="Pfam" id="PF00656">
    <property type="entry name" value="Peptidase_C14"/>
    <property type="match status" value="1"/>
</dbReference>
<dbReference type="PANTHER" id="PTHR48104">
    <property type="entry name" value="METACASPASE-4"/>
    <property type="match status" value="1"/>
</dbReference>
<dbReference type="GO" id="GO:0004197">
    <property type="term" value="F:cysteine-type endopeptidase activity"/>
    <property type="evidence" value="ECO:0007669"/>
    <property type="project" value="InterPro"/>
</dbReference>
<dbReference type="Proteomes" id="UP000265566">
    <property type="component" value="Chromosome 4"/>
</dbReference>
<dbReference type="Gene3D" id="3.40.50.12660">
    <property type="match status" value="1"/>
</dbReference>
<evidence type="ECO:0000256" key="1">
    <source>
        <dbReference type="ARBA" id="ARBA00009005"/>
    </source>
</evidence>
<dbReference type="GO" id="GO:0006508">
    <property type="term" value="P:proteolysis"/>
    <property type="evidence" value="ECO:0007669"/>
    <property type="project" value="InterPro"/>
</dbReference>
<dbReference type="PANTHER" id="PTHR48104:SF2">
    <property type="entry name" value="METACASPASE-1-LIKE ISOFORM X1"/>
    <property type="match status" value="1"/>
</dbReference>
<name>A0A396IAT2_MEDTR</name>
<reference evidence="4" key="1">
    <citation type="journal article" date="2018" name="Nat. Plants">
        <title>Whole-genome landscape of Medicago truncatula symbiotic genes.</title>
        <authorList>
            <person name="Pecrix Y."/>
            <person name="Staton S.E."/>
            <person name="Sallet E."/>
            <person name="Lelandais-Briere C."/>
            <person name="Moreau S."/>
            <person name="Carrere S."/>
            <person name="Blein T."/>
            <person name="Jardinaud M.F."/>
            <person name="Latrasse D."/>
            <person name="Zouine M."/>
            <person name="Zahm M."/>
            <person name="Kreplak J."/>
            <person name="Mayjonade B."/>
            <person name="Satge C."/>
            <person name="Perez M."/>
            <person name="Cauet S."/>
            <person name="Marande W."/>
            <person name="Chantry-Darmon C."/>
            <person name="Lopez-Roques C."/>
            <person name="Bouchez O."/>
            <person name="Berard A."/>
            <person name="Debelle F."/>
            <person name="Munos S."/>
            <person name="Bendahmane A."/>
            <person name="Berges H."/>
            <person name="Niebel A."/>
            <person name="Buitink J."/>
            <person name="Frugier F."/>
            <person name="Benhamed M."/>
            <person name="Crespi M."/>
            <person name="Gouzy J."/>
            <person name="Gamas P."/>
        </authorList>
    </citation>
    <scope>NUCLEOTIDE SEQUENCE [LARGE SCALE GENOMIC DNA]</scope>
    <source>
        <strain evidence="4">cv. Jemalong A17</strain>
    </source>
</reference>
<dbReference type="SUPFAM" id="SSF52129">
    <property type="entry name" value="Caspase-like"/>
    <property type="match status" value="1"/>
</dbReference>
<comment type="caution">
    <text evidence="3">The sequence shown here is derived from an EMBL/GenBank/DDBJ whole genome shotgun (WGS) entry which is preliminary data.</text>
</comment>
<protein>
    <submittedName>
        <fullName evidence="3">Putative Caspase-like domain-containing protein</fullName>
    </submittedName>
</protein>
<organism evidence="3 4">
    <name type="scientific">Medicago truncatula</name>
    <name type="common">Barrel medic</name>
    <name type="synonym">Medicago tribuloides</name>
    <dbReference type="NCBI Taxonomy" id="3880"/>
    <lineage>
        <taxon>Eukaryota</taxon>
        <taxon>Viridiplantae</taxon>
        <taxon>Streptophyta</taxon>
        <taxon>Embryophyta</taxon>
        <taxon>Tracheophyta</taxon>
        <taxon>Spermatophyta</taxon>
        <taxon>Magnoliopsida</taxon>
        <taxon>eudicotyledons</taxon>
        <taxon>Gunneridae</taxon>
        <taxon>Pentapetalae</taxon>
        <taxon>rosids</taxon>
        <taxon>fabids</taxon>
        <taxon>Fabales</taxon>
        <taxon>Fabaceae</taxon>
        <taxon>Papilionoideae</taxon>
        <taxon>50 kb inversion clade</taxon>
        <taxon>NPAAA clade</taxon>
        <taxon>Hologalegina</taxon>
        <taxon>IRL clade</taxon>
        <taxon>Trifolieae</taxon>
        <taxon>Medicago</taxon>
    </lineage>
</organism>
<sequence>MLSGLTLQTMEVTSKYRRYKKGDLSPTNTTVHVCNACRNICSSHHQSGETKAPCRGCCCFLCNICNSALEHGKSRENCLVGSVKKIGSKLFKLDNSNKNGNFLGWSSSPSPSIAFPSSFPRRYNKRAVLCGVSYSTRKFRLKGTINDTNNMRELLIKNFKFPNQCIRVLTEQEQNVDLIPTKHNILESLRWLVKDCEAGDSLVFYFSGHGLQQPDFKEDEIDGFDETLCPVDFIKEGMISDNEINSTIVWPLKKGVTLHAIVDACHSGTILDLLHVYNYQSGIWEDNKPPSRDPIRKHTSGGLAICLSACEDNQMAADSAVFGGKGMNGVLTYLFTKTIREYPRGITYRGLLAKMHEEIKKINRNRSFSYRILHRKIIAQDPLLSSSERFDVSTTIFTL</sequence>
<dbReference type="InterPro" id="IPR011600">
    <property type="entry name" value="Pept_C14_caspase"/>
</dbReference>
<dbReference type="EMBL" id="PSQE01000004">
    <property type="protein sequence ID" value="RHN62709.1"/>
    <property type="molecule type" value="Genomic_DNA"/>
</dbReference>
<evidence type="ECO:0000259" key="2">
    <source>
        <dbReference type="Pfam" id="PF00656"/>
    </source>
</evidence>
<evidence type="ECO:0000313" key="3">
    <source>
        <dbReference type="EMBL" id="RHN62709.1"/>
    </source>
</evidence>
<proteinExistence type="inferred from homology"/>
<gene>
    <name evidence="3" type="ORF">MtrunA17_Chr4g0050351</name>
</gene>
<dbReference type="InterPro" id="IPR029030">
    <property type="entry name" value="Caspase-like_dom_sf"/>
</dbReference>
<feature type="domain" description="Peptidase C14 caspase" evidence="2">
    <location>
        <begin position="125"/>
        <end position="364"/>
    </location>
</feature>
<comment type="similarity">
    <text evidence="1">Belongs to the peptidase C14B family.</text>
</comment>
<accession>A0A396IAT2</accession>
<dbReference type="InterPro" id="IPR050452">
    <property type="entry name" value="Metacaspase"/>
</dbReference>
<dbReference type="Gramene" id="rna25310">
    <property type="protein sequence ID" value="RHN62709.1"/>
    <property type="gene ID" value="gene25310"/>
</dbReference>
<dbReference type="OrthoDB" id="3223806at2759"/>
<evidence type="ECO:0000313" key="4">
    <source>
        <dbReference type="Proteomes" id="UP000265566"/>
    </source>
</evidence>
<dbReference type="AlphaFoldDB" id="A0A396IAT2"/>